<gene>
    <name evidence="1" type="ORF">HPB50_010239</name>
</gene>
<reference evidence="1" key="1">
    <citation type="submission" date="2020-05" db="EMBL/GenBank/DDBJ databases">
        <title>Large-scale comparative analyses of tick genomes elucidate their genetic diversity and vector capacities.</title>
        <authorList>
            <person name="Jia N."/>
            <person name="Wang J."/>
            <person name="Shi W."/>
            <person name="Du L."/>
            <person name="Sun Y."/>
            <person name="Zhan W."/>
            <person name="Jiang J."/>
            <person name="Wang Q."/>
            <person name="Zhang B."/>
            <person name="Ji P."/>
            <person name="Sakyi L.B."/>
            <person name="Cui X."/>
            <person name="Yuan T."/>
            <person name="Jiang B."/>
            <person name="Yang W."/>
            <person name="Lam T.T.-Y."/>
            <person name="Chang Q."/>
            <person name="Ding S."/>
            <person name="Wang X."/>
            <person name="Zhu J."/>
            <person name="Ruan X."/>
            <person name="Zhao L."/>
            <person name="Wei J."/>
            <person name="Que T."/>
            <person name="Du C."/>
            <person name="Cheng J."/>
            <person name="Dai P."/>
            <person name="Han X."/>
            <person name="Huang E."/>
            <person name="Gao Y."/>
            <person name="Liu J."/>
            <person name="Shao H."/>
            <person name="Ye R."/>
            <person name="Li L."/>
            <person name="Wei W."/>
            <person name="Wang X."/>
            <person name="Wang C."/>
            <person name="Yang T."/>
            <person name="Huo Q."/>
            <person name="Li W."/>
            <person name="Guo W."/>
            <person name="Chen H."/>
            <person name="Zhou L."/>
            <person name="Ni X."/>
            <person name="Tian J."/>
            <person name="Zhou Y."/>
            <person name="Sheng Y."/>
            <person name="Liu T."/>
            <person name="Pan Y."/>
            <person name="Xia L."/>
            <person name="Li J."/>
            <person name="Zhao F."/>
            <person name="Cao W."/>
        </authorList>
    </citation>
    <scope>NUCLEOTIDE SEQUENCE</scope>
    <source>
        <strain evidence="1">Hyas-2018</strain>
    </source>
</reference>
<organism evidence="1 2">
    <name type="scientific">Hyalomma asiaticum</name>
    <name type="common">Tick</name>
    <dbReference type="NCBI Taxonomy" id="266040"/>
    <lineage>
        <taxon>Eukaryota</taxon>
        <taxon>Metazoa</taxon>
        <taxon>Ecdysozoa</taxon>
        <taxon>Arthropoda</taxon>
        <taxon>Chelicerata</taxon>
        <taxon>Arachnida</taxon>
        <taxon>Acari</taxon>
        <taxon>Parasitiformes</taxon>
        <taxon>Ixodida</taxon>
        <taxon>Ixodoidea</taxon>
        <taxon>Ixodidae</taxon>
        <taxon>Hyalomminae</taxon>
        <taxon>Hyalomma</taxon>
    </lineage>
</organism>
<evidence type="ECO:0000313" key="1">
    <source>
        <dbReference type="EMBL" id="KAH6932845.1"/>
    </source>
</evidence>
<dbReference type="Proteomes" id="UP000821845">
    <property type="component" value="Chromosome 4"/>
</dbReference>
<evidence type="ECO:0000313" key="2">
    <source>
        <dbReference type="Proteomes" id="UP000821845"/>
    </source>
</evidence>
<sequence length="62" mass="7476">MELPSLRQCTVRCLLAEIGFKHEKRSRNSLLIDWDDITDWRNRYLCNVECYRAEGQKIFNLN</sequence>
<proteinExistence type="predicted"/>
<name>A0ACB7SDQ3_HYAAI</name>
<dbReference type="EMBL" id="CM023484">
    <property type="protein sequence ID" value="KAH6932845.1"/>
    <property type="molecule type" value="Genomic_DNA"/>
</dbReference>
<comment type="caution">
    <text evidence="1">The sequence shown here is derived from an EMBL/GenBank/DDBJ whole genome shotgun (WGS) entry which is preliminary data.</text>
</comment>
<keyword evidence="2" id="KW-1185">Reference proteome</keyword>
<accession>A0ACB7SDQ3</accession>
<protein>
    <submittedName>
        <fullName evidence="1">Uncharacterized protein</fullName>
    </submittedName>
</protein>